<keyword evidence="2" id="KW-1185">Reference proteome</keyword>
<dbReference type="Proteomes" id="UP001631969">
    <property type="component" value="Unassembled WGS sequence"/>
</dbReference>
<dbReference type="EMBL" id="JBJURJ010000004">
    <property type="protein sequence ID" value="MFM9328122.1"/>
    <property type="molecule type" value="Genomic_DNA"/>
</dbReference>
<name>A0ACC7P1E0_9BACL</name>
<evidence type="ECO:0000313" key="2">
    <source>
        <dbReference type="Proteomes" id="UP001631969"/>
    </source>
</evidence>
<gene>
    <name evidence="1" type="ORF">ACI1P1_07485</name>
</gene>
<accession>A0ACC7P1E0</accession>
<evidence type="ECO:0000313" key="1">
    <source>
        <dbReference type="EMBL" id="MFM9328122.1"/>
    </source>
</evidence>
<organism evidence="1 2">
    <name type="scientific">Paenibacillus mesotrionivorans</name>
    <dbReference type="NCBI Taxonomy" id="3160968"/>
    <lineage>
        <taxon>Bacteria</taxon>
        <taxon>Bacillati</taxon>
        <taxon>Bacillota</taxon>
        <taxon>Bacilli</taxon>
        <taxon>Bacillales</taxon>
        <taxon>Paenibacillaceae</taxon>
        <taxon>Paenibacillus</taxon>
    </lineage>
</organism>
<protein>
    <submittedName>
        <fullName evidence="1">MFS transporter</fullName>
    </submittedName>
</protein>
<comment type="caution">
    <text evidence="1">The sequence shown here is derived from an EMBL/GenBank/DDBJ whole genome shotgun (WGS) entry which is preliminary data.</text>
</comment>
<reference evidence="1" key="1">
    <citation type="submission" date="2024-12" db="EMBL/GenBank/DDBJ databases">
        <authorList>
            <person name="Wu N."/>
        </authorList>
    </citation>
    <scope>NUCLEOTIDE SEQUENCE</scope>
    <source>
        <strain evidence="1">P15</strain>
    </source>
</reference>
<sequence>MKDLFKNPRFIKLFAAGVTSQLGNTIGNMALAFFLLDRFSTQPFYATLAELMYSAPTLLVFFLVGVLADRMDRKRICAYSDWIRAGLTVGLLGAVTAGWMPLVFLVLFIRSAVGKFFYPAQSALMQSILKEEHYTTAAGMNQMVFSLFMLFGTGLGALAYHYIGIQGAVLVDGLGFLISGVLIQSMRIEEKDRLPNGRTRWKDIGLPLIVEDFRKGIGYIWTNKLLLALITGFFMLGFINGSFAVLPMFTMKYKLAPDDYQRYSSLFSIFLGIGVFPGSLAGAWLIRKWGFIRIMIAGLLASGIVGVGMLFATNVWVYLAATTCVGLTIGPLNVAIGGWMPRIIDSGIRGRVNAWTDPIMMASQSAALGLIAVLFPKYMTLEAAYTAVGVCLILTAALYLWKLPRLAASQGGWNAGRETAGAVPENSGASLAGVSSLEETL</sequence>
<proteinExistence type="predicted"/>